<evidence type="ECO:0000313" key="1">
    <source>
        <dbReference type="EMBL" id="CCH44500.1"/>
    </source>
</evidence>
<comment type="caution">
    <text evidence="1">The sequence shown here is derived from an EMBL/GenBank/DDBJ whole genome shotgun (WGS) entry which is preliminary data.</text>
</comment>
<protein>
    <submittedName>
        <fullName evidence="1">Uncharacterized protein</fullName>
    </submittedName>
</protein>
<dbReference type="Pfam" id="PF21736">
    <property type="entry name" value="REC102"/>
    <property type="match status" value="1"/>
</dbReference>
<keyword evidence="2" id="KW-1185">Reference proteome</keyword>
<gene>
    <name evidence="1" type="ORF">BN7_4064</name>
</gene>
<sequence>MLFKSEECFYKAGDVYLRGGYEYQVPYYSENKIIMPSLPWFKFWKELDYKLETKYSKQSFECVLEDELMNQSVLARFGGVNKFVYLTQMTIKIDIHTETEKIDLESLCNLMNYFQSSMMITTLEFEMPFVFSYLSRKTFGDNYQYITSISDSLTNSNKLIDNIINILNESSKTSAEYLYDLSNNQSRRNYQSMKLKKSQGKPEHTLKIFNCESLEMDENDQFKPLT</sequence>
<evidence type="ECO:0000313" key="2">
    <source>
        <dbReference type="Proteomes" id="UP000009328"/>
    </source>
</evidence>
<dbReference type="HOGENOM" id="CLU_1225604_0_0_1"/>
<dbReference type="AlphaFoldDB" id="K0KH16"/>
<name>K0KH16_WICCF</name>
<reference evidence="1 2" key="1">
    <citation type="journal article" date="2012" name="Eukaryot. Cell">
        <title>Draft genome sequence of Wickerhamomyces ciferrii NRRL Y-1031 F-60-10.</title>
        <authorList>
            <person name="Schneider J."/>
            <person name="Andrea H."/>
            <person name="Blom J."/>
            <person name="Jaenicke S."/>
            <person name="Ruckert C."/>
            <person name="Schorsch C."/>
            <person name="Szczepanowski R."/>
            <person name="Farwick M."/>
            <person name="Goesmann A."/>
            <person name="Puhler A."/>
            <person name="Schaffer S."/>
            <person name="Tauch A."/>
            <person name="Kohler T."/>
            <person name="Brinkrolf K."/>
        </authorList>
    </citation>
    <scope>NUCLEOTIDE SEQUENCE [LARGE SCALE GENOMIC DNA]</scope>
    <source>
        <strain evidence="2">ATCC 14091 / BCRC 22168 / CBS 111 / JCM 3599 / NBRC 0793 / NRRL Y-1031 F-60-10</strain>
    </source>
</reference>
<organism evidence="1 2">
    <name type="scientific">Wickerhamomyces ciferrii (strain ATCC 14091 / BCRC 22168 / CBS 111 / JCM 3599 / NBRC 0793 / NRRL Y-1031 F-60-10)</name>
    <name type="common">Yeast</name>
    <name type="synonym">Pichia ciferrii</name>
    <dbReference type="NCBI Taxonomy" id="1206466"/>
    <lineage>
        <taxon>Eukaryota</taxon>
        <taxon>Fungi</taxon>
        <taxon>Dikarya</taxon>
        <taxon>Ascomycota</taxon>
        <taxon>Saccharomycotina</taxon>
        <taxon>Saccharomycetes</taxon>
        <taxon>Phaffomycetales</taxon>
        <taxon>Wickerhamomycetaceae</taxon>
        <taxon>Wickerhamomyces</taxon>
    </lineage>
</organism>
<dbReference type="InParanoid" id="K0KH16"/>
<dbReference type="Proteomes" id="UP000009328">
    <property type="component" value="Unassembled WGS sequence"/>
</dbReference>
<accession>K0KH16</accession>
<dbReference type="EMBL" id="CAIF01000130">
    <property type="protein sequence ID" value="CCH44500.1"/>
    <property type="molecule type" value="Genomic_DNA"/>
</dbReference>
<proteinExistence type="predicted"/>
<dbReference type="InterPro" id="IPR048920">
    <property type="entry name" value="REC102"/>
</dbReference>